<keyword evidence="2" id="KW-1185">Reference proteome</keyword>
<name>A0ACD3B8J9_9AGAR</name>
<sequence length="557" mass="60981">MLEMPTTVLTIAGSDSSGGAGIQADLKTFAALDCYGCSAVTALTAQNTLGVQGVHPTPPAFLEQQIQSIFEDLDVHAIKTGMLYDTENTRAVVRTLRTFMKPDPDNPVRQSIPLVCDPVCVSTSGHTLLDPTAVSVLIEELFPISTLITPNKSEAELLLRHRELPADIRNLDDMLVASKNLLIFGSKGVLLKGGHLITTTSEVTQFSTAHPDITVISQGMLDENMEILKVGALPEPTELVADVLSISSGSTILFVRPRIDSNSTHGTGCTLSAALTCELAKGQSLEEATRLASIFTYSSISTAQSIGRGHGPLNHLHGISRRCVSLPTKSNPYPLTHYLIRSNAKAWKDYVEHAFVRQLGEGTLPQGYFVHFIKQDYFYLKYYARAYALLAAKSTTFSGIQDATKSVLSILHETGMHKQFCAQYGVSEEELESTPEDAATTAYGAYLIDVGLQGDTTKLLMSLLSCLLGYGEVGLWLKKEAEREGSLIRIEGNPYKKWIEDYSGKDFQAAVKFGLDAIETRAVDDPPSSKRLEEWRVVWEKCTLFEKGFWDNAMGRD</sequence>
<evidence type="ECO:0000313" key="1">
    <source>
        <dbReference type="EMBL" id="TFK74648.1"/>
    </source>
</evidence>
<reference evidence="1 2" key="1">
    <citation type="journal article" date="2019" name="Nat. Ecol. Evol.">
        <title>Megaphylogeny resolves global patterns of mushroom evolution.</title>
        <authorList>
            <person name="Varga T."/>
            <person name="Krizsan K."/>
            <person name="Foldi C."/>
            <person name="Dima B."/>
            <person name="Sanchez-Garcia M."/>
            <person name="Sanchez-Ramirez S."/>
            <person name="Szollosi G.J."/>
            <person name="Szarkandi J.G."/>
            <person name="Papp V."/>
            <person name="Albert L."/>
            <person name="Andreopoulos W."/>
            <person name="Angelini C."/>
            <person name="Antonin V."/>
            <person name="Barry K.W."/>
            <person name="Bougher N.L."/>
            <person name="Buchanan P."/>
            <person name="Buyck B."/>
            <person name="Bense V."/>
            <person name="Catcheside P."/>
            <person name="Chovatia M."/>
            <person name="Cooper J."/>
            <person name="Damon W."/>
            <person name="Desjardin D."/>
            <person name="Finy P."/>
            <person name="Geml J."/>
            <person name="Haridas S."/>
            <person name="Hughes K."/>
            <person name="Justo A."/>
            <person name="Karasinski D."/>
            <person name="Kautmanova I."/>
            <person name="Kiss B."/>
            <person name="Kocsube S."/>
            <person name="Kotiranta H."/>
            <person name="LaButti K.M."/>
            <person name="Lechner B.E."/>
            <person name="Liimatainen K."/>
            <person name="Lipzen A."/>
            <person name="Lukacs Z."/>
            <person name="Mihaltcheva S."/>
            <person name="Morgado L.N."/>
            <person name="Niskanen T."/>
            <person name="Noordeloos M.E."/>
            <person name="Ohm R.A."/>
            <person name="Ortiz-Santana B."/>
            <person name="Ovrebo C."/>
            <person name="Racz N."/>
            <person name="Riley R."/>
            <person name="Savchenko A."/>
            <person name="Shiryaev A."/>
            <person name="Soop K."/>
            <person name="Spirin V."/>
            <person name="Szebenyi C."/>
            <person name="Tomsovsky M."/>
            <person name="Tulloss R.E."/>
            <person name="Uehling J."/>
            <person name="Grigoriev I.V."/>
            <person name="Vagvolgyi C."/>
            <person name="Papp T."/>
            <person name="Martin F.M."/>
            <person name="Miettinen O."/>
            <person name="Hibbett D.S."/>
            <person name="Nagy L.G."/>
        </authorList>
    </citation>
    <scope>NUCLEOTIDE SEQUENCE [LARGE SCALE GENOMIC DNA]</scope>
    <source>
        <strain evidence="1 2">NL-1719</strain>
    </source>
</reference>
<dbReference type="EMBL" id="ML208267">
    <property type="protein sequence ID" value="TFK74648.1"/>
    <property type="molecule type" value="Genomic_DNA"/>
</dbReference>
<evidence type="ECO:0000313" key="2">
    <source>
        <dbReference type="Proteomes" id="UP000308600"/>
    </source>
</evidence>
<proteinExistence type="predicted"/>
<organism evidence="1 2">
    <name type="scientific">Pluteus cervinus</name>
    <dbReference type="NCBI Taxonomy" id="181527"/>
    <lineage>
        <taxon>Eukaryota</taxon>
        <taxon>Fungi</taxon>
        <taxon>Dikarya</taxon>
        <taxon>Basidiomycota</taxon>
        <taxon>Agaricomycotina</taxon>
        <taxon>Agaricomycetes</taxon>
        <taxon>Agaricomycetidae</taxon>
        <taxon>Agaricales</taxon>
        <taxon>Pluteineae</taxon>
        <taxon>Pluteaceae</taxon>
        <taxon>Pluteus</taxon>
    </lineage>
</organism>
<dbReference type="Proteomes" id="UP000308600">
    <property type="component" value="Unassembled WGS sequence"/>
</dbReference>
<gene>
    <name evidence="1" type="ORF">BDN72DRAFT_812561</name>
</gene>
<protein>
    <submittedName>
        <fullName evidence="1">Uncharacterized protein</fullName>
    </submittedName>
</protein>
<accession>A0ACD3B8J9</accession>